<evidence type="ECO:0000313" key="2">
    <source>
        <dbReference type="EMBL" id="GBP43081.1"/>
    </source>
</evidence>
<dbReference type="Proteomes" id="UP000299102">
    <property type="component" value="Unassembled WGS sequence"/>
</dbReference>
<feature type="region of interest" description="Disordered" evidence="1">
    <location>
        <begin position="59"/>
        <end position="79"/>
    </location>
</feature>
<name>A0A4C1VWA5_EUMVA</name>
<accession>A0A4C1VWA5</accession>
<dbReference type="OrthoDB" id="6757013at2759"/>
<dbReference type="EMBL" id="BGZK01000429">
    <property type="protein sequence ID" value="GBP43081.1"/>
    <property type="molecule type" value="Genomic_DNA"/>
</dbReference>
<evidence type="ECO:0000313" key="3">
    <source>
        <dbReference type="Proteomes" id="UP000299102"/>
    </source>
</evidence>
<protein>
    <submittedName>
        <fullName evidence="2">Uncharacterized transposon-derived protein F52C9.6</fullName>
    </submittedName>
</protein>
<proteinExistence type="predicted"/>
<organism evidence="2 3">
    <name type="scientific">Eumeta variegata</name>
    <name type="common">Bagworm moth</name>
    <name type="synonym">Eumeta japonica</name>
    <dbReference type="NCBI Taxonomy" id="151549"/>
    <lineage>
        <taxon>Eukaryota</taxon>
        <taxon>Metazoa</taxon>
        <taxon>Ecdysozoa</taxon>
        <taxon>Arthropoda</taxon>
        <taxon>Hexapoda</taxon>
        <taxon>Insecta</taxon>
        <taxon>Pterygota</taxon>
        <taxon>Neoptera</taxon>
        <taxon>Endopterygota</taxon>
        <taxon>Lepidoptera</taxon>
        <taxon>Glossata</taxon>
        <taxon>Ditrysia</taxon>
        <taxon>Tineoidea</taxon>
        <taxon>Psychidae</taxon>
        <taxon>Oiketicinae</taxon>
        <taxon>Eumeta</taxon>
    </lineage>
</organism>
<sequence length="109" mass="13151">MPNEINYDIMGISEVRRQDNKIEEHSTFLLCYIEPFALKRKWQWTGHVARMPDKRWTTRVTQWKGPPGKRRRGRPLTHWEEDLKRSAGSDWYSTAQDRQKWTSLEEAFT</sequence>
<reference evidence="2 3" key="1">
    <citation type="journal article" date="2019" name="Commun. Biol.">
        <title>The bagworm genome reveals a unique fibroin gene that provides high tensile strength.</title>
        <authorList>
            <person name="Kono N."/>
            <person name="Nakamura H."/>
            <person name="Ohtoshi R."/>
            <person name="Tomita M."/>
            <person name="Numata K."/>
            <person name="Arakawa K."/>
        </authorList>
    </citation>
    <scope>NUCLEOTIDE SEQUENCE [LARGE SCALE GENOMIC DNA]</scope>
</reference>
<evidence type="ECO:0000256" key="1">
    <source>
        <dbReference type="SAM" id="MobiDB-lite"/>
    </source>
</evidence>
<dbReference type="AlphaFoldDB" id="A0A4C1VWA5"/>
<comment type="caution">
    <text evidence="2">The sequence shown here is derived from an EMBL/GenBank/DDBJ whole genome shotgun (WGS) entry which is preliminary data.</text>
</comment>
<gene>
    <name evidence="2" type="ORF">EVAR_96343_1</name>
</gene>
<keyword evidence="3" id="KW-1185">Reference proteome</keyword>